<evidence type="ECO:0000256" key="3">
    <source>
        <dbReference type="ARBA" id="ARBA00029447"/>
    </source>
</evidence>
<evidence type="ECO:0000256" key="2">
    <source>
        <dbReference type="ARBA" id="ARBA00022481"/>
    </source>
</evidence>
<dbReference type="Pfam" id="PF00015">
    <property type="entry name" value="MCPsignal"/>
    <property type="match status" value="1"/>
</dbReference>
<organism evidence="8 9">
    <name type="scientific">Ralstonia solanacearum</name>
    <name type="common">Pseudomonas solanacearum</name>
    <dbReference type="NCBI Taxonomy" id="305"/>
    <lineage>
        <taxon>Bacteria</taxon>
        <taxon>Pseudomonadati</taxon>
        <taxon>Pseudomonadota</taxon>
        <taxon>Betaproteobacteria</taxon>
        <taxon>Burkholderiales</taxon>
        <taxon>Burkholderiaceae</taxon>
        <taxon>Ralstonia</taxon>
        <taxon>Ralstonia solanacearum species complex</taxon>
    </lineage>
</organism>
<feature type="domain" description="Methyl-accepting transducer" evidence="7">
    <location>
        <begin position="297"/>
        <end position="526"/>
    </location>
</feature>
<dbReference type="Gene3D" id="1.10.287.950">
    <property type="entry name" value="Methyl-accepting chemotaxis protein"/>
    <property type="match status" value="1"/>
</dbReference>
<dbReference type="PROSITE" id="PS50111">
    <property type="entry name" value="CHEMOTAXIS_TRANSDUC_2"/>
    <property type="match status" value="1"/>
</dbReference>
<reference evidence="9" key="1">
    <citation type="submission" date="2020-04" db="EMBL/GenBank/DDBJ databases">
        <title>Ralstonia solanacearum UW576, UW763, UW773, and UW774.</title>
        <authorList>
            <person name="Steidl O."/>
            <person name="Truchon A."/>
            <person name="Allen C."/>
        </authorList>
    </citation>
    <scope>NUCLEOTIDE SEQUENCE [LARGE SCALE GENOMIC DNA]</scope>
    <source>
        <strain evidence="9">UW774</strain>
        <plasmid evidence="9">pUW774mp</plasmid>
    </source>
</reference>
<geneLocation type="plasmid" evidence="8 9">
    <name>pUW774mp</name>
</geneLocation>
<keyword evidence="6" id="KW-0812">Transmembrane</keyword>
<dbReference type="PANTHER" id="PTHR43531">
    <property type="entry name" value="PROTEIN ICFG"/>
    <property type="match status" value="1"/>
</dbReference>
<keyword evidence="6" id="KW-0472">Membrane</keyword>
<dbReference type="EMBL" id="CP051170">
    <property type="protein sequence ID" value="QOK99712.1"/>
    <property type="molecule type" value="Genomic_DNA"/>
</dbReference>
<dbReference type="GO" id="GO:0005886">
    <property type="term" value="C:plasma membrane"/>
    <property type="evidence" value="ECO:0007669"/>
    <property type="project" value="TreeGrafter"/>
</dbReference>
<gene>
    <name evidence="8" type="ORF">HF909_25955</name>
</gene>
<feature type="transmembrane region" description="Helical" evidence="6">
    <location>
        <begin position="216"/>
        <end position="240"/>
    </location>
</feature>
<protein>
    <submittedName>
        <fullName evidence="8">Methyl-accepting chemotaxis sensory transducer</fullName>
    </submittedName>
</protein>
<comment type="similarity">
    <text evidence="3">Belongs to the methyl-accepting chemotaxis (MCP) protein family.</text>
</comment>
<dbReference type="SMART" id="SM00283">
    <property type="entry name" value="MA"/>
    <property type="match status" value="1"/>
</dbReference>
<proteinExistence type="inferred from homology"/>
<dbReference type="Proteomes" id="UP000593970">
    <property type="component" value="Plasmid pUW774mp"/>
</dbReference>
<keyword evidence="4" id="KW-0807">Transducer</keyword>
<dbReference type="GO" id="GO:0004888">
    <property type="term" value="F:transmembrane signaling receptor activity"/>
    <property type="evidence" value="ECO:0007669"/>
    <property type="project" value="InterPro"/>
</dbReference>
<dbReference type="AlphaFoldDB" id="A0AA92K6U9"/>
<dbReference type="InterPro" id="IPR004089">
    <property type="entry name" value="MCPsignal_dom"/>
</dbReference>
<dbReference type="PRINTS" id="PR00260">
    <property type="entry name" value="CHEMTRNSDUCR"/>
</dbReference>
<dbReference type="PANTHER" id="PTHR43531:SF14">
    <property type="entry name" value="METHYL-ACCEPTING CHEMOTAXIS PROTEIN I-RELATED"/>
    <property type="match status" value="1"/>
</dbReference>
<evidence type="ECO:0000256" key="5">
    <source>
        <dbReference type="SAM" id="Coils"/>
    </source>
</evidence>
<evidence type="ECO:0000313" key="8">
    <source>
        <dbReference type="EMBL" id="QOK99712.1"/>
    </source>
</evidence>
<keyword evidence="6" id="KW-1133">Transmembrane helix</keyword>
<dbReference type="CDD" id="cd11386">
    <property type="entry name" value="MCP_signal"/>
    <property type="match status" value="1"/>
</dbReference>
<dbReference type="SUPFAM" id="SSF58104">
    <property type="entry name" value="Methyl-accepting chemotaxis protein (MCP) signaling domain"/>
    <property type="match status" value="1"/>
</dbReference>
<dbReference type="GO" id="GO:0007165">
    <property type="term" value="P:signal transduction"/>
    <property type="evidence" value="ECO:0007669"/>
    <property type="project" value="UniProtKB-KW"/>
</dbReference>
<keyword evidence="8" id="KW-0614">Plasmid</keyword>
<dbReference type="GO" id="GO:0006935">
    <property type="term" value="P:chemotaxis"/>
    <property type="evidence" value="ECO:0007669"/>
    <property type="project" value="InterPro"/>
</dbReference>
<dbReference type="InterPro" id="IPR024478">
    <property type="entry name" value="HlyB_4HB_MCP"/>
</dbReference>
<evidence type="ECO:0000259" key="7">
    <source>
        <dbReference type="PROSITE" id="PS50111"/>
    </source>
</evidence>
<keyword evidence="5" id="KW-0175">Coiled coil</keyword>
<name>A0AA92K6U9_RALSL</name>
<evidence type="ECO:0000256" key="6">
    <source>
        <dbReference type="SAM" id="Phobius"/>
    </source>
</evidence>
<comment type="subcellular location">
    <subcellularLocation>
        <location evidence="1">Membrane</location>
    </subcellularLocation>
</comment>
<dbReference type="Pfam" id="PF12729">
    <property type="entry name" value="4HB_MCP_1"/>
    <property type="match status" value="1"/>
</dbReference>
<sequence>MRRGEASLSFLHTAVISGSVPMNFTRSMTVKALLWLAFASLTVLMLALAGIAVNSMSEAGNQASRYASGIGARTATMEAYRAAFHRHAISVQRVMLAADPAELAAARSMEVKAAAEVSAVLAQFNELQAHATGLDEDERSIAANINRLQRSYQDASEQMLALAASDRQRSVAKLNEARPLAAELEQQIEHYLRHSQELAVQTVQNAATYAAGRCKLMIAIGLIAVGLALFFATTIVRWLMRTLGAEPRVLKTVTQRIADGNLDPIPGAKGAAAGSVLGAMAQMQDRLTHLITQIRTTADSVVIGAGEIATGNQDLSSRTEQQAASLQETAANMDELTSTVRHNADNARQANQLAASACEIATRGGAVVGEVVTTMQDIEASSNKVVDIIGTIESIAFQTNILALNAAVEAARAGEQGRGFAVVAGEVRSLAQRSASAAKEIKQLIGNAAGKVQSGSALVERAGATMRETVQAVQQVVDIMGEIDAASEAQSLGIGQVNQAVGQMDQVTQQNAALVEQAAAAAQSLEEQATQLKAAVSVFKVADAIPLTSAVRPPKRNAPLPARTLATARVVPVHAPGAKPAAAALPLTSKTTEAWETF</sequence>
<feature type="coiled-coil region" evidence="5">
    <location>
        <begin position="145"/>
        <end position="201"/>
    </location>
</feature>
<evidence type="ECO:0000256" key="4">
    <source>
        <dbReference type="PROSITE-ProRule" id="PRU00284"/>
    </source>
</evidence>
<evidence type="ECO:0000313" key="9">
    <source>
        <dbReference type="Proteomes" id="UP000593970"/>
    </source>
</evidence>
<dbReference type="InterPro" id="IPR051310">
    <property type="entry name" value="MCP_chemotaxis"/>
</dbReference>
<keyword evidence="2" id="KW-0488">Methylation</keyword>
<evidence type="ECO:0000256" key="1">
    <source>
        <dbReference type="ARBA" id="ARBA00004370"/>
    </source>
</evidence>
<dbReference type="InterPro" id="IPR004090">
    <property type="entry name" value="Chemotax_Me-accpt_rcpt"/>
</dbReference>
<dbReference type="FunFam" id="1.10.287.950:FF:000001">
    <property type="entry name" value="Methyl-accepting chemotaxis sensory transducer"/>
    <property type="match status" value="1"/>
</dbReference>
<feature type="transmembrane region" description="Helical" evidence="6">
    <location>
        <begin position="33"/>
        <end position="53"/>
    </location>
</feature>
<accession>A0AA92K6U9</accession>